<name>A0A8D5FHW8_9BACT</name>
<dbReference type="PANTHER" id="PTHR11712:SF321">
    <property type="entry name" value="3-OXOACYL-[ACYL-CARRIER-PROTEIN] SYNTHASE 2"/>
    <property type="match status" value="1"/>
</dbReference>
<dbReference type="PANTHER" id="PTHR11712">
    <property type="entry name" value="POLYKETIDE SYNTHASE-RELATED"/>
    <property type="match status" value="1"/>
</dbReference>
<evidence type="ECO:0000256" key="1">
    <source>
        <dbReference type="ARBA" id="ARBA00022679"/>
    </source>
</evidence>
<gene>
    <name evidence="4" type="ORF">DGMP_23410</name>
</gene>
<dbReference type="AlphaFoldDB" id="A0A8D5FHW8"/>
<sequence length="358" mass="39586">MSCTITGIGVVGAFGTNLKEMVESVAQAESRPELLSWHEKHHMPVFKAKTDGIAEFFPKNLLRRTDHFSKMALLAASLAIQKYEEQEKCSGDDTGIIVATGYGSITSTCRFKDSVFASEDKGPSPLLFSRSVHNQAASHLAILLGITGPNLTVSQHYLSFHSAVQTACLWLAERRVKRVLVGGIDEFDTILAYSRKRFIKNNMGKYADPALQDLNSIPGEGAGFFLLEKDKRKKGSTLKMPVIGRITRKSFERKEKLGKTICYDYSRSEAVMDKPAWLDPMARKQQSNVDPTATARFSDKPDRQTDSRRFYGEFPTAAALDLAFALATTPTGQSVSCIQITREKCYGVIQATATQPIL</sequence>
<organism evidence="4 5">
    <name type="scientific">Desulfomarina profundi</name>
    <dbReference type="NCBI Taxonomy" id="2772557"/>
    <lineage>
        <taxon>Bacteria</taxon>
        <taxon>Pseudomonadati</taxon>
        <taxon>Thermodesulfobacteriota</taxon>
        <taxon>Desulfobulbia</taxon>
        <taxon>Desulfobulbales</taxon>
        <taxon>Desulfobulbaceae</taxon>
        <taxon>Desulfomarina</taxon>
    </lineage>
</organism>
<dbReference type="GO" id="GO:0004315">
    <property type="term" value="F:3-oxoacyl-[acyl-carrier-protein] synthase activity"/>
    <property type="evidence" value="ECO:0007669"/>
    <property type="project" value="TreeGrafter"/>
</dbReference>
<evidence type="ECO:0000313" key="4">
    <source>
        <dbReference type="EMBL" id="BCL61648.1"/>
    </source>
</evidence>
<feature type="region of interest" description="Disordered" evidence="2">
    <location>
        <begin position="283"/>
        <end position="306"/>
    </location>
</feature>
<evidence type="ECO:0000313" key="5">
    <source>
        <dbReference type="Proteomes" id="UP000826725"/>
    </source>
</evidence>
<accession>A0A8D5FHW8</accession>
<reference evidence="4" key="1">
    <citation type="submission" date="2020-09" db="EMBL/GenBank/DDBJ databases">
        <title>Desulfogranum mesoprofundum gen. nov., sp. nov., a novel mesophilic, sulfate-reducing chemolithoautotroph isolated from a deep-sea hydrothermal vent chimney in the Suiyo Seamount.</title>
        <authorList>
            <person name="Hashimoto Y."/>
            <person name="Nakagawa S."/>
        </authorList>
    </citation>
    <scope>NUCLEOTIDE SEQUENCE</scope>
    <source>
        <strain evidence="4">KT2</strain>
    </source>
</reference>
<dbReference type="Proteomes" id="UP000826725">
    <property type="component" value="Chromosome"/>
</dbReference>
<dbReference type="GO" id="GO:0005829">
    <property type="term" value="C:cytosol"/>
    <property type="evidence" value="ECO:0007669"/>
    <property type="project" value="TreeGrafter"/>
</dbReference>
<feature type="domain" description="Beta-ketoacyl synthase-like N-terminal" evidence="3">
    <location>
        <begin position="5"/>
        <end position="231"/>
    </location>
</feature>
<keyword evidence="5" id="KW-1185">Reference proteome</keyword>
<dbReference type="KEGG" id="dbk:DGMP_23410"/>
<dbReference type="GO" id="GO:0006633">
    <property type="term" value="P:fatty acid biosynthetic process"/>
    <property type="evidence" value="ECO:0007669"/>
    <property type="project" value="TreeGrafter"/>
</dbReference>
<dbReference type="EMBL" id="AP024086">
    <property type="protein sequence ID" value="BCL61648.1"/>
    <property type="molecule type" value="Genomic_DNA"/>
</dbReference>
<feature type="compositionally biased region" description="Basic and acidic residues" evidence="2">
    <location>
        <begin position="297"/>
        <end position="306"/>
    </location>
</feature>
<keyword evidence="1" id="KW-0808">Transferase</keyword>
<dbReference type="InterPro" id="IPR014030">
    <property type="entry name" value="Ketoacyl_synth_N"/>
</dbReference>
<evidence type="ECO:0000256" key="2">
    <source>
        <dbReference type="SAM" id="MobiDB-lite"/>
    </source>
</evidence>
<dbReference type="RefSeq" id="WP_228854075.1">
    <property type="nucleotide sequence ID" value="NZ_AP024086.1"/>
</dbReference>
<proteinExistence type="predicted"/>
<dbReference type="Pfam" id="PF00109">
    <property type="entry name" value="ketoacyl-synt"/>
    <property type="match status" value="1"/>
</dbReference>
<protein>
    <recommendedName>
        <fullName evidence="3">Beta-ketoacyl synthase-like N-terminal domain-containing protein</fullName>
    </recommendedName>
</protein>
<evidence type="ECO:0000259" key="3">
    <source>
        <dbReference type="Pfam" id="PF00109"/>
    </source>
</evidence>
<dbReference type="InterPro" id="IPR000794">
    <property type="entry name" value="Beta-ketoacyl_synthase"/>
</dbReference>